<evidence type="ECO:0000256" key="7">
    <source>
        <dbReference type="ARBA" id="ARBA00023065"/>
    </source>
</evidence>
<dbReference type="Pfam" id="PF01769">
    <property type="entry name" value="MgtE"/>
    <property type="match status" value="2"/>
</dbReference>
<evidence type="ECO:0000256" key="9">
    <source>
        <dbReference type="SAM" id="MobiDB-lite"/>
    </source>
</evidence>
<feature type="domain" description="SLC41A/MgtE integral membrane" evidence="11">
    <location>
        <begin position="97"/>
        <end position="229"/>
    </location>
</feature>
<dbReference type="SUPFAM" id="SSF161093">
    <property type="entry name" value="MgtE membrane domain-like"/>
    <property type="match status" value="2"/>
</dbReference>
<keyword evidence="7" id="KW-0406">Ion transport</keyword>
<feature type="transmembrane region" description="Helical" evidence="10">
    <location>
        <begin position="214"/>
        <end position="237"/>
    </location>
</feature>
<dbReference type="Gene3D" id="1.10.357.20">
    <property type="entry name" value="SLC41 divalent cation transporters, integral membrane domain"/>
    <property type="match status" value="2"/>
</dbReference>
<feature type="transmembrane region" description="Helical" evidence="10">
    <location>
        <begin position="368"/>
        <end position="388"/>
    </location>
</feature>
<proteinExistence type="inferred from homology"/>
<dbReference type="AlphaFoldDB" id="A0A7E4V633"/>
<evidence type="ECO:0000313" key="12">
    <source>
        <dbReference type="Proteomes" id="UP000492821"/>
    </source>
</evidence>
<feature type="transmembrane region" description="Helical" evidence="10">
    <location>
        <begin position="276"/>
        <end position="295"/>
    </location>
</feature>
<feature type="transmembrane region" description="Helical" evidence="10">
    <location>
        <begin position="400"/>
        <end position="423"/>
    </location>
</feature>
<evidence type="ECO:0000256" key="4">
    <source>
        <dbReference type="ARBA" id="ARBA00022692"/>
    </source>
</evidence>
<reference evidence="13" key="2">
    <citation type="submission" date="2020-10" db="UniProtKB">
        <authorList>
            <consortium name="WormBaseParasite"/>
        </authorList>
    </citation>
    <scope>IDENTIFICATION</scope>
</reference>
<keyword evidence="12" id="KW-1185">Reference proteome</keyword>
<reference evidence="12" key="1">
    <citation type="journal article" date="2013" name="Genetics">
        <title>The draft genome and transcriptome of Panagrellus redivivus are shaped by the harsh demands of a free-living lifestyle.</title>
        <authorList>
            <person name="Srinivasan J."/>
            <person name="Dillman A.R."/>
            <person name="Macchietto M.G."/>
            <person name="Heikkinen L."/>
            <person name="Lakso M."/>
            <person name="Fracchia K.M."/>
            <person name="Antoshechkin I."/>
            <person name="Mortazavi A."/>
            <person name="Wong G."/>
            <person name="Sternberg P.W."/>
        </authorList>
    </citation>
    <scope>NUCLEOTIDE SEQUENCE [LARGE SCALE GENOMIC DNA]</scope>
    <source>
        <strain evidence="12">MT8872</strain>
    </source>
</reference>
<evidence type="ECO:0000256" key="3">
    <source>
        <dbReference type="ARBA" id="ARBA00022448"/>
    </source>
</evidence>
<dbReference type="WBParaSite" id="Pan_g16694.t1">
    <property type="protein sequence ID" value="Pan_g16694.t1"/>
    <property type="gene ID" value="Pan_g16694"/>
</dbReference>
<dbReference type="InterPro" id="IPR036739">
    <property type="entry name" value="SLC41_membr_dom_sf"/>
</dbReference>
<evidence type="ECO:0000256" key="10">
    <source>
        <dbReference type="SAM" id="Phobius"/>
    </source>
</evidence>
<evidence type="ECO:0000256" key="2">
    <source>
        <dbReference type="ARBA" id="ARBA00009749"/>
    </source>
</evidence>
<dbReference type="PANTHER" id="PTHR16228">
    <property type="entry name" value="DIVALENT CATION TRANSPORTER SOLUTE CARRIER FAMILY 41"/>
    <property type="match status" value="1"/>
</dbReference>
<feature type="compositionally biased region" description="Polar residues" evidence="9">
    <location>
        <begin position="19"/>
        <end position="42"/>
    </location>
</feature>
<dbReference type="GO" id="GO:0008324">
    <property type="term" value="F:monoatomic cation transmembrane transporter activity"/>
    <property type="evidence" value="ECO:0007669"/>
    <property type="project" value="InterPro"/>
</dbReference>
<protein>
    <submittedName>
        <fullName evidence="13">Divalent cation transporter</fullName>
    </submittedName>
</protein>
<keyword evidence="3" id="KW-0813">Transport</keyword>
<dbReference type="InterPro" id="IPR045349">
    <property type="entry name" value="SLC41A1-3"/>
</dbReference>
<feature type="transmembrane region" description="Helical" evidence="10">
    <location>
        <begin position="171"/>
        <end position="194"/>
    </location>
</feature>
<evidence type="ECO:0000256" key="8">
    <source>
        <dbReference type="ARBA" id="ARBA00023136"/>
    </source>
</evidence>
<accession>A0A7E4V633</accession>
<dbReference type="PANTHER" id="PTHR16228:SF21">
    <property type="entry name" value="SLC41A_MGTE INTEGRAL MEMBRANE DOMAIN-CONTAINING PROTEIN"/>
    <property type="match status" value="1"/>
</dbReference>
<keyword evidence="5" id="KW-0460">Magnesium</keyword>
<feature type="domain" description="SLC41A/MgtE integral membrane" evidence="11">
    <location>
        <begin position="309"/>
        <end position="455"/>
    </location>
</feature>
<organism evidence="12 13">
    <name type="scientific">Panagrellus redivivus</name>
    <name type="common">Microworm</name>
    <dbReference type="NCBI Taxonomy" id="6233"/>
    <lineage>
        <taxon>Eukaryota</taxon>
        <taxon>Metazoa</taxon>
        <taxon>Ecdysozoa</taxon>
        <taxon>Nematoda</taxon>
        <taxon>Chromadorea</taxon>
        <taxon>Rhabditida</taxon>
        <taxon>Tylenchina</taxon>
        <taxon>Panagrolaimomorpha</taxon>
        <taxon>Panagrolaimoidea</taxon>
        <taxon>Panagrolaimidae</taxon>
        <taxon>Panagrellus</taxon>
    </lineage>
</organism>
<keyword evidence="8 10" id="KW-0472">Membrane</keyword>
<comment type="subcellular location">
    <subcellularLocation>
        <location evidence="1">Membrane</location>
        <topology evidence="1">Multi-pass membrane protein</topology>
    </subcellularLocation>
</comment>
<feature type="transmembrane region" description="Helical" evidence="10">
    <location>
        <begin position="435"/>
        <end position="456"/>
    </location>
</feature>
<evidence type="ECO:0000256" key="5">
    <source>
        <dbReference type="ARBA" id="ARBA00022842"/>
    </source>
</evidence>
<evidence type="ECO:0000259" key="11">
    <source>
        <dbReference type="Pfam" id="PF01769"/>
    </source>
</evidence>
<keyword evidence="6 10" id="KW-1133">Transmembrane helix</keyword>
<feature type="transmembrane region" description="Helical" evidence="10">
    <location>
        <begin position="244"/>
        <end position="264"/>
    </location>
</feature>
<keyword evidence="4 10" id="KW-0812">Transmembrane</keyword>
<sequence length="485" mass="52616">MTRPSMPRNFSATIVPAQASPTTSEQLTDASTQLSTESTQVPTERPDLRDEGLTTFFVESMPPLLFAGISLIFTGLLLQKWQTSQFYVEVHEALMLTPVLLGMKGNLEMTLASRLTTLSHTGKLDEHKTRWPILGANWALVQLQASVLAWFASGLAMLVTSVGKGVFLREGIILTASALSAVHLSSVVLGSVIMTSVLLARKFHVNPDNVISPVAASVGDLTTLCLLVGTGTLLIHICPSTNCWLVYTIMGTTLVAIPICFFITFKNTYTRPTLKWGWFSILLAAVISSIGGFIFQGATHKFKTLAMFQPLIAGLAGNRAAIQCCRLSTSFYVENGDPGRIAVGDTWRRRLNPIYVFDGHDIHSRTTLLLIACAIPSHAGFMSAIILLNGNHCLFNLSLFGAYLAAALIQVTLLLYLAQLLVYGLWRLGTDPDHSAIPVITSLSDFLGSFFLFIVFSTLDEKSKCVASDFVPLTSLAMTTTVAGF</sequence>
<dbReference type="Proteomes" id="UP000492821">
    <property type="component" value="Unassembled WGS sequence"/>
</dbReference>
<evidence type="ECO:0000256" key="1">
    <source>
        <dbReference type="ARBA" id="ARBA00004141"/>
    </source>
</evidence>
<dbReference type="FunFam" id="1.10.357.20:FF:000001">
    <property type="entry name" value="Solute carrier family 41 member 2"/>
    <property type="match status" value="1"/>
</dbReference>
<evidence type="ECO:0000256" key="6">
    <source>
        <dbReference type="ARBA" id="ARBA00022989"/>
    </source>
</evidence>
<dbReference type="InterPro" id="IPR006667">
    <property type="entry name" value="SLC41_membr_dom"/>
</dbReference>
<feature type="transmembrane region" description="Helical" evidence="10">
    <location>
        <begin position="138"/>
        <end position="159"/>
    </location>
</feature>
<evidence type="ECO:0000313" key="13">
    <source>
        <dbReference type="WBParaSite" id="Pan_g16694.t1"/>
    </source>
</evidence>
<dbReference type="GO" id="GO:0005886">
    <property type="term" value="C:plasma membrane"/>
    <property type="evidence" value="ECO:0007669"/>
    <property type="project" value="TreeGrafter"/>
</dbReference>
<feature type="region of interest" description="Disordered" evidence="9">
    <location>
        <begin position="19"/>
        <end position="46"/>
    </location>
</feature>
<comment type="similarity">
    <text evidence="2">Belongs to the SLC41A transporter family.</text>
</comment>
<feature type="transmembrane region" description="Helical" evidence="10">
    <location>
        <begin position="61"/>
        <end position="79"/>
    </location>
</feature>
<name>A0A7E4V633_PANRE</name>